<sequence length="91" mass="9718">MTDDQTTVITTKQVSDTRIEADHILVIGAEDGPGGLEASVAAGVSALNNPSVDEAFERAEREYDPAAYDNGTVVARIQPDGTTEWPLEDDQ</sequence>
<keyword evidence="2" id="KW-1185">Reference proteome</keyword>
<proteinExistence type="predicted"/>
<dbReference type="RefSeq" id="WP_005041311.1">
    <property type="nucleotide sequence ID" value="NZ_AOME01000028.1"/>
</dbReference>
<accession>M0NCH2</accession>
<evidence type="ECO:0000313" key="2">
    <source>
        <dbReference type="Proteomes" id="UP000011625"/>
    </source>
</evidence>
<dbReference type="STRING" id="1227456.C450_06080"/>
<gene>
    <name evidence="1" type="ORF">C450_06080</name>
</gene>
<protein>
    <submittedName>
        <fullName evidence="1">Uncharacterized protein</fullName>
    </submittedName>
</protein>
<dbReference type="PATRIC" id="fig|1227456.3.peg.1227"/>
<organism evidence="1 2">
    <name type="scientific">Halococcus salifodinae DSM 8989</name>
    <dbReference type="NCBI Taxonomy" id="1227456"/>
    <lineage>
        <taxon>Archaea</taxon>
        <taxon>Methanobacteriati</taxon>
        <taxon>Methanobacteriota</taxon>
        <taxon>Stenosarchaea group</taxon>
        <taxon>Halobacteria</taxon>
        <taxon>Halobacteriales</taxon>
        <taxon>Halococcaceae</taxon>
        <taxon>Halococcus</taxon>
    </lineage>
</organism>
<dbReference type="AlphaFoldDB" id="M0NCH2"/>
<name>M0NCH2_9EURY</name>
<dbReference type="Proteomes" id="UP000011625">
    <property type="component" value="Unassembled WGS sequence"/>
</dbReference>
<reference evidence="1 2" key="1">
    <citation type="journal article" date="2014" name="PLoS Genet.">
        <title>Phylogenetically driven sequencing of extremely halophilic archaea reveals strategies for static and dynamic osmo-response.</title>
        <authorList>
            <person name="Becker E.A."/>
            <person name="Seitzer P.M."/>
            <person name="Tritt A."/>
            <person name="Larsen D."/>
            <person name="Krusor M."/>
            <person name="Yao A.I."/>
            <person name="Wu D."/>
            <person name="Madern D."/>
            <person name="Eisen J.A."/>
            <person name="Darling A.E."/>
            <person name="Facciotti M.T."/>
        </authorList>
    </citation>
    <scope>NUCLEOTIDE SEQUENCE [LARGE SCALE GENOMIC DNA]</scope>
    <source>
        <strain evidence="1 2">DSM 8989</strain>
    </source>
</reference>
<dbReference type="EMBL" id="AOME01000028">
    <property type="protein sequence ID" value="EMA54375.1"/>
    <property type="molecule type" value="Genomic_DNA"/>
</dbReference>
<evidence type="ECO:0000313" key="1">
    <source>
        <dbReference type="EMBL" id="EMA54375.1"/>
    </source>
</evidence>
<comment type="caution">
    <text evidence="1">The sequence shown here is derived from an EMBL/GenBank/DDBJ whole genome shotgun (WGS) entry which is preliminary data.</text>
</comment>